<proteinExistence type="inferred from homology"/>
<dbReference type="KEGG" id="oar:OA238_c18150"/>
<dbReference type="PANTHER" id="PTHR43819">
    <property type="entry name" value="ARCHAEAL-TYPE GLUTAMATE SYNTHASE [NADPH]"/>
    <property type="match status" value="1"/>
</dbReference>
<dbReference type="GO" id="GO:0051537">
    <property type="term" value="F:2 iron, 2 sulfur cluster binding"/>
    <property type="evidence" value="ECO:0007669"/>
    <property type="project" value="UniProtKB-KW"/>
</dbReference>
<dbReference type="PIRSF" id="PIRSF006429">
    <property type="entry name" value="GOGAT_lg_2"/>
    <property type="match status" value="1"/>
</dbReference>
<keyword evidence="4" id="KW-0560">Oxidoreductase</keyword>
<gene>
    <name evidence="10" type="ORF">OA238_c18150</name>
</gene>
<dbReference type="GO" id="GO:0006537">
    <property type="term" value="P:glutamate biosynthetic process"/>
    <property type="evidence" value="ECO:0007669"/>
    <property type="project" value="InterPro"/>
</dbReference>
<feature type="domain" description="Iron-binding zinc finger CDGSH type" evidence="9">
    <location>
        <begin position="11"/>
        <end position="48"/>
    </location>
</feature>
<evidence type="ECO:0000313" key="10">
    <source>
        <dbReference type="EMBL" id="AGI71924.1"/>
    </source>
</evidence>
<comment type="similarity">
    <text evidence="1 7">Belongs to the glutamate synthase family.</text>
</comment>
<evidence type="ECO:0000259" key="9">
    <source>
        <dbReference type="SMART" id="SM00704"/>
    </source>
</evidence>
<dbReference type="EMBL" id="CP003742">
    <property type="protein sequence ID" value="AGI71924.1"/>
    <property type="molecule type" value="Genomic_DNA"/>
</dbReference>
<protein>
    <recommendedName>
        <fullName evidence="9">Iron-binding zinc finger CDGSH type domain-containing protein</fullName>
    </recommendedName>
</protein>
<evidence type="ECO:0000256" key="6">
    <source>
        <dbReference type="ARBA" id="ARBA00023014"/>
    </source>
</evidence>
<dbReference type="InterPro" id="IPR018967">
    <property type="entry name" value="FeS-contain_CDGSH-typ"/>
</dbReference>
<organism evidence="10 11">
    <name type="scientific">Octadecabacter arcticus 238</name>
    <dbReference type="NCBI Taxonomy" id="391616"/>
    <lineage>
        <taxon>Bacteria</taxon>
        <taxon>Pseudomonadati</taxon>
        <taxon>Pseudomonadota</taxon>
        <taxon>Alphaproteobacteria</taxon>
        <taxon>Rhodobacterales</taxon>
        <taxon>Roseobacteraceae</taxon>
        <taxon>Octadecabacter</taxon>
    </lineage>
</organism>
<dbReference type="InterPro" id="IPR013785">
    <property type="entry name" value="Aldolase_TIM"/>
</dbReference>
<dbReference type="OrthoDB" id="9758182at2"/>
<evidence type="ECO:0000256" key="5">
    <source>
        <dbReference type="ARBA" id="ARBA00023004"/>
    </source>
</evidence>
<dbReference type="InterPro" id="IPR042216">
    <property type="entry name" value="MitoNEET_CISD"/>
</dbReference>
<evidence type="ECO:0000313" key="11">
    <source>
        <dbReference type="Proteomes" id="UP000004688"/>
    </source>
</evidence>
<evidence type="ECO:0000256" key="8">
    <source>
        <dbReference type="SAM" id="MobiDB-lite"/>
    </source>
</evidence>
<name>M9RH64_9RHOB</name>
<feature type="compositionally biased region" description="Low complexity" evidence="8">
    <location>
        <begin position="98"/>
        <end position="107"/>
    </location>
</feature>
<dbReference type="HOGENOM" id="CLU_023342_0_0_5"/>
<dbReference type="InterPro" id="IPR043578">
    <property type="entry name" value="GltB_archl_type"/>
</dbReference>
<feature type="region of interest" description="Disordered" evidence="8">
    <location>
        <begin position="80"/>
        <end position="108"/>
    </location>
</feature>
<dbReference type="eggNOG" id="COG3369">
    <property type="taxonomic scope" value="Bacteria"/>
</dbReference>
<dbReference type="InterPro" id="IPR002932">
    <property type="entry name" value="Glu_synthdom"/>
</dbReference>
<dbReference type="CDD" id="cd02808">
    <property type="entry name" value="GltS_FMN"/>
    <property type="match status" value="1"/>
</dbReference>
<dbReference type="AlphaFoldDB" id="M9RH64"/>
<dbReference type="STRING" id="391616.OA238_c18150"/>
<dbReference type="Proteomes" id="UP000004688">
    <property type="component" value="Chromosome"/>
</dbReference>
<dbReference type="RefSeq" id="WP_015495061.1">
    <property type="nucleotide sequence ID" value="NC_020908.1"/>
</dbReference>
<dbReference type="PANTHER" id="PTHR43819:SF1">
    <property type="entry name" value="ARCHAEAL-TYPE GLUTAMATE SYNTHASE [NADPH]"/>
    <property type="match status" value="1"/>
</dbReference>
<dbReference type="InterPro" id="IPR024188">
    <property type="entry name" value="GltB"/>
</dbReference>
<dbReference type="GO" id="GO:0015930">
    <property type="term" value="F:glutamate synthase activity"/>
    <property type="evidence" value="ECO:0007669"/>
    <property type="project" value="InterPro"/>
</dbReference>
<feature type="domain" description="Iron-binding zinc finger CDGSH type" evidence="9">
    <location>
        <begin position="49"/>
        <end position="84"/>
    </location>
</feature>
<dbReference type="PIRSF" id="PIRSF500061">
    <property type="entry name" value="GOGAT_lg2_archl"/>
    <property type="match status" value="1"/>
</dbReference>
<keyword evidence="2" id="KW-0001">2Fe-2S</keyword>
<sequence>MTQSVPIIAAKHPVKVDLEKGKDYYWCRCGLSKSQPFCDGSHAGTDVTPLKFTADNTGSAALCQCKATANGPFCDGRHASLGDLQVGDPSPKPKSDRPTATPTPEEPTVARIHALAKDGLSKLGHHGEMGAMGVPRKDLPHWDDIQILPAQMARKPLLDDVPVATSVTIGPRAAKPLQLDIPLFVSDMSYGALSEEAKIALSRGAQMAGTGICSGEGGMLPEEQAENSRYFYELASARFGWDLDLVARVQAFHFKGGQGAKTGTGGHLPGEKVQGKIAKVRGLEPGQPAISPSTFQDLETPADFKRIADEVRERSGGIPIGFKLSANHIEDDIDFALEASADYIILDGRGGGTGAAPLIFRDHISVPTIPALARARAHLDARTGREVTLVITGGLRVAEDFAKALALGADAVAVSNSAMQAVGCIAARMCNSNNCPVGIATQKPELRARLDVQIGAQKLARYFGASVELMQVLARACGHNSLTDFVHRDITTWKKEMADLSGVRFGGVNR</sequence>
<dbReference type="Gene3D" id="3.20.20.70">
    <property type="entry name" value="Aldolase class I"/>
    <property type="match status" value="1"/>
</dbReference>
<evidence type="ECO:0000256" key="7">
    <source>
        <dbReference type="PIRNR" id="PIRNR006429"/>
    </source>
</evidence>
<accession>M9RH64</accession>
<evidence type="ECO:0000256" key="3">
    <source>
        <dbReference type="ARBA" id="ARBA00022723"/>
    </source>
</evidence>
<reference evidence="10 11" key="1">
    <citation type="journal article" date="2013" name="PLoS ONE">
        <title>Poles Apart: Arctic and Antarctic Octadecabacter strains Share High Genome Plasticity and a New Type of Xanthorhodopsin.</title>
        <authorList>
            <person name="Vollmers J."/>
            <person name="Voget S."/>
            <person name="Dietrich S."/>
            <person name="Gollnow K."/>
            <person name="Smits M."/>
            <person name="Meyer K."/>
            <person name="Brinkhoff T."/>
            <person name="Simon M."/>
            <person name="Daniel R."/>
        </authorList>
    </citation>
    <scope>NUCLEOTIDE SEQUENCE [LARGE SCALE GENOMIC DNA]</scope>
    <source>
        <strain evidence="10 11">238</strain>
    </source>
</reference>
<evidence type="ECO:0000256" key="4">
    <source>
        <dbReference type="ARBA" id="ARBA00023002"/>
    </source>
</evidence>
<keyword evidence="11" id="KW-1185">Reference proteome</keyword>
<dbReference type="GO" id="GO:0046872">
    <property type="term" value="F:metal ion binding"/>
    <property type="evidence" value="ECO:0007669"/>
    <property type="project" value="UniProtKB-KW"/>
</dbReference>
<dbReference type="Gene3D" id="3.40.5.90">
    <property type="entry name" value="CDGSH iron-sulfur domain, mitoNEET-type"/>
    <property type="match status" value="2"/>
</dbReference>
<keyword evidence="3" id="KW-0479">Metal-binding</keyword>
<dbReference type="GO" id="GO:0005737">
    <property type="term" value="C:cytoplasm"/>
    <property type="evidence" value="ECO:0007669"/>
    <property type="project" value="UniProtKB-ARBA"/>
</dbReference>
<dbReference type="Pfam" id="PF09360">
    <property type="entry name" value="zf-CDGSH"/>
    <property type="match status" value="1"/>
</dbReference>
<evidence type="ECO:0000256" key="1">
    <source>
        <dbReference type="ARBA" id="ARBA00009716"/>
    </source>
</evidence>
<keyword evidence="6" id="KW-0411">Iron-sulfur</keyword>
<evidence type="ECO:0000256" key="2">
    <source>
        <dbReference type="ARBA" id="ARBA00022714"/>
    </source>
</evidence>
<dbReference type="SUPFAM" id="SSF51395">
    <property type="entry name" value="FMN-linked oxidoreductases"/>
    <property type="match status" value="1"/>
</dbReference>
<keyword evidence="5" id="KW-0408">Iron</keyword>
<dbReference type="eggNOG" id="COG0069">
    <property type="taxonomic scope" value="Bacteria"/>
</dbReference>
<dbReference type="Pfam" id="PF01645">
    <property type="entry name" value="Glu_synthase"/>
    <property type="match status" value="1"/>
</dbReference>
<dbReference type="SMART" id="SM00704">
    <property type="entry name" value="ZnF_CDGSH"/>
    <property type="match status" value="2"/>
</dbReference>